<dbReference type="InterPro" id="IPR036867">
    <property type="entry name" value="R3H_dom_sf"/>
</dbReference>
<feature type="region of interest" description="Disordered" evidence="3">
    <location>
        <begin position="505"/>
        <end position="587"/>
    </location>
</feature>
<keyword evidence="2" id="KW-0175">Coiled coil</keyword>
<dbReference type="Pfam" id="PF04857">
    <property type="entry name" value="CAF1"/>
    <property type="match status" value="1"/>
</dbReference>
<dbReference type="InterPro" id="IPR014789">
    <property type="entry name" value="PolyA-riboNase_RNA-binding"/>
</dbReference>
<reference evidence="5" key="2">
    <citation type="submission" date="2025-05" db="UniProtKB">
        <authorList>
            <consortium name="EnsemblMetazoa"/>
        </authorList>
    </citation>
    <scope>IDENTIFICATION</scope>
    <source>
        <strain evidence="5">Foshan</strain>
    </source>
</reference>
<accession>A0ABM1Z4N0</accession>
<dbReference type="InterPro" id="IPR006941">
    <property type="entry name" value="RNase_CAF1"/>
</dbReference>
<dbReference type="Pfam" id="PF08675">
    <property type="entry name" value="RNA_bind"/>
    <property type="match status" value="1"/>
</dbReference>
<dbReference type="Gene3D" id="3.30.70.330">
    <property type="match status" value="1"/>
</dbReference>
<dbReference type="PANTHER" id="PTHR15092">
    <property type="entry name" value="POLY A -SPECIFIC RIBONUCLEASE/TARGET OF EGR1, MEMBER 1"/>
    <property type="match status" value="1"/>
</dbReference>
<dbReference type="EnsemblMetazoa" id="AALFPA23_015061.R21826">
    <property type="protein sequence ID" value="AALFPA23_015061.P21826"/>
    <property type="gene ID" value="AALFPA23_015061"/>
</dbReference>
<dbReference type="GeneID" id="109418078"/>
<dbReference type="CDD" id="cd02637">
    <property type="entry name" value="R3H_PARN"/>
    <property type="match status" value="1"/>
</dbReference>
<name>A0ABM1Z4N0_AEDAL</name>
<evidence type="ECO:0000256" key="2">
    <source>
        <dbReference type="SAM" id="Coils"/>
    </source>
</evidence>
<dbReference type="InterPro" id="IPR012677">
    <property type="entry name" value="Nucleotide-bd_a/b_plait_sf"/>
</dbReference>
<sequence length="587" mass="67709">MEITTKNFIEQLPAIRQTIREASFFAIDTEFTGLTSDRNVMPFDTPEEVYLKTIENSAHFVIIQFGLCAFQVHPESGQVSYKCFNFYCYPKGRVPVFACQGESMRFLADNGFDFNKLFREGLSYCGEVDEERLRTELKDRQDQRAATLEAKAEENGNNDSLNMVPVPPEEEKLIGEISVRIEEFLKSEDKDYTITNCNGFQRKLIYQMIDSQFRKTISTSSVTLENNHKAILVERKRSKQEELKLEQERVAQENEDLERMVGLSLVLQELSQARKLIIGHNMLLDLLFIIRQFFRPLPHSYQDFKKTMRELFPLILDTKYLCTNGELKVHIYSSVLAHVFEAVNKAPFIMPDVTCGFEEHKYSADDTKHHDAGYDAYLTGMCFLGLASFFKADLKDITHDPVLKAYFNRIFLLRVSEINYIYTHGKEPSFSREHVFFVSFPESWRQSDIVNRFRNYGQVHVNWVNSSSAFVTLHNRDYASHVIKTIDKASISICTLTQFKAKQQLAGVKRRHDSDSADHGHHQQHQQHHHPHHSHHHHAHHKGKAEKEEKSPSVVPPQVSAEEVAAFGAASQPKKAKKGPFAEDDNW</sequence>
<dbReference type="SUPFAM" id="SSF53098">
    <property type="entry name" value="Ribonuclease H-like"/>
    <property type="match status" value="1"/>
</dbReference>
<evidence type="ECO:0000256" key="1">
    <source>
        <dbReference type="ARBA" id="ARBA00008372"/>
    </source>
</evidence>
<dbReference type="RefSeq" id="XP_029726685.1">
    <property type="nucleotide sequence ID" value="XM_029870825.2"/>
</dbReference>
<evidence type="ECO:0000313" key="5">
    <source>
        <dbReference type="EnsemblMetazoa" id="AALFPA23_015061.P21826"/>
    </source>
</evidence>
<dbReference type="InterPro" id="IPR036397">
    <property type="entry name" value="RNaseH_sf"/>
</dbReference>
<proteinExistence type="inferred from homology"/>
<comment type="similarity">
    <text evidence="1">Belongs to the CAF1 family.</text>
</comment>
<dbReference type="PANTHER" id="PTHR15092:SF44">
    <property type="entry name" value="POLY(A)-SPECIFIC RIBONUCLEASE PARN"/>
    <property type="match status" value="1"/>
</dbReference>
<dbReference type="SUPFAM" id="SSF54928">
    <property type="entry name" value="RNA-binding domain, RBD"/>
    <property type="match status" value="1"/>
</dbReference>
<evidence type="ECO:0000259" key="4">
    <source>
        <dbReference type="Pfam" id="PF08675"/>
    </source>
</evidence>
<dbReference type="InterPro" id="IPR012337">
    <property type="entry name" value="RNaseH-like_sf"/>
</dbReference>
<evidence type="ECO:0000313" key="6">
    <source>
        <dbReference type="Proteomes" id="UP000069940"/>
    </source>
</evidence>
<dbReference type="InterPro" id="IPR035979">
    <property type="entry name" value="RBD_domain_sf"/>
</dbReference>
<dbReference type="Proteomes" id="UP000069940">
    <property type="component" value="Unassembled WGS sequence"/>
</dbReference>
<dbReference type="InterPro" id="IPR051181">
    <property type="entry name" value="CAF1_poly(A)_ribonucleases"/>
</dbReference>
<protein>
    <recommendedName>
        <fullName evidence="4">Poly(A)-specific ribonuclease RNA-binding domain-containing protein</fullName>
    </recommendedName>
</protein>
<feature type="domain" description="Poly(A)-specific ribonuclease RNA-binding" evidence="4">
    <location>
        <begin position="425"/>
        <end position="502"/>
    </location>
</feature>
<evidence type="ECO:0000256" key="3">
    <source>
        <dbReference type="SAM" id="MobiDB-lite"/>
    </source>
</evidence>
<dbReference type="Gene3D" id="3.30.420.10">
    <property type="entry name" value="Ribonuclease H-like superfamily/Ribonuclease H"/>
    <property type="match status" value="2"/>
</dbReference>
<dbReference type="InterPro" id="IPR034042">
    <property type="entry name" value="PARN_R3H"/>
</dbReference>
<feature type="compositionally biased region" description="Basic residues" evidence="3">
    <location>
        <begin position="522"/>
        <end position="544"/>
    </location>
</feature>
<dbReference type="SUPFAM" id="SSF82708">
    <property type="entry name" value="R3H domain"/>
    <property type="match status" value="1"/>
</dbReference>
<reference evidence="6" key="1">
    <citation type="journal article" date="2015" name="Proc. Natl. Acad. Sci. U.S.A.">
        <title>Genome sequence of the Asian Tiger mosquito, Aedes albopictus, reveals insights into its biology, genetics, and evolution.</title>
        <authorList>
            <person name="Chen X.G."/>
            <person name="Jiang X."/>
            <person name="Gu J."/>
            <person name="Xu M."/>
            <person name="Wu Y."/>
            <person name="Deng Y."/>
            <person name="Zhang C."/>
            <person name="Bonizzoni M."/>
            <person name="Dermauw W."/>
            <person name="Vontas J."/>
            <person name="Armbruster P."/>
            <person name="Huang X."/>
            <person name="Yang Y."/>
            <person name="Zhang H."/>
            <person name="He W."/>
            <person name="Peng H."/>
            <person name="Liu Y."/>
            <person name="Wu K."/>
            <person name="Chen J."/>
            <person name="Lirakis M."/>
            <person name="Topalis P."/>
            <person name="Van Leeuwen T."/>
            <person name="Hall A.B."/>
            <person name="Jiang X."/>
            <person name="Thorpe C."/>
            <person name="Mueller R.L."/>
            <person name="Sun C."/>
            <person name="Waterhouse R.M."/>
            <person name="Yan G."/>
            <person name="Tu Z.J."/>
            <person name="Fang X."/>
            <person name="James A.A."/>
        </authorList>
    </citation>
    <scope>NUCLEOTIDE SEQUENCE [LARGE SCALE GENOMIC DNA]</scope>
    <source>
        <strain evidence="6">Foshan</strain>
    </source>
</reference>
<feature type="coiled-coil region" evidence="2">
    <location>
        <begin position="233"/>
        <end position="260"/>
    </location>
</feature>
<keyword evidence="6" id="KW-1185">Reference proteome</keyword>
<feature type="compositionally biased region" description="Basic and acidic residues" evidence="3">
    <location>
        <begin position="512"/>
        <end position="521"/>
    </location>
</feature>
<organism evidence="5 6">
    <name type="scientific">Aedes albopictus</name>
    <name type="common">Asian tiger mosquito</name>
    <name type="synonym">Stegomyia albopicta</name>
    <dbReference type="NCBI Taxonomy" id="7160"/>
    <lineage>
        <taxon>Eukaryota</taxon>
        <taxon>Metazoa</taxon>
        <taxon>Ecdysozoa</taxon>
        <taxon>Arthropoda</taxon>
        <taxon>Hexapoda</taxon>
        <taxon>Insecta</taxon>
        <taxon>Pterygota</taxon>
        <taxon>Neoptera</taxon>
        <taxon>Endopterygota</taxon>
        <taxon>Diptera</taxon>
        <taxon>Nematocera</taxon>
        <taxon>Culicoidea</taxon>
        <taxon>Culicidae</taxon>
        <taxon>Culicinae</taxon>
        <taxon>Aedini</taxon>
        <taxon>Aedes</taxon>
        <taxon>Stegomyia</taxon>
    </lineage>
</organism>